<evidence type="ECO:0000256" key="2">
    <source>
        <dbReference type="ARBA" id="ARBA00023125"/>
    </source>
</evidence>
<dbReference type="STRING" id="1520.LF65_03660"/>
<dbReference type="SMART" id="SM00347">
    <property type="entry name" value="HTH_MARR"/>
    <property type="match status" value="1"/>
</dbReference>
<name>A0A0B5QPN2_CLOBE</name>
<dbReference type="InterPro" id="IPR036388">
    <property type="entry name" value="WH-like_DNA-bd_sf"/>
</dbReference>
<dbReference type="Proteomes" id="UP000031866">
    <property type="component" value="Chromosome"/>
</dbReference>
<dbReference type="PRINTS" id="PR00598">
    <property type="entry name" value="HTHMARR"/>
</dbReference>
<dbReference type="AlphaFoldDB" id="A0A0B5QPN2"/>
<dbReference type="GO" id="GO:0003677">
    <property type="term" value="F:DNA binding"/>
    <property type="evidence" value="ECO:0007669"/>
    <property type="project" value="UniProtKB-KW"/>
</dbReference>
<keyword evidence="1" id="KW-0805">Transcription regulation</keyword>
<dbReference type="PANTHER" id="PTHR42756:SF1">
    <property type="entry name" value="TRANSCRIPTIONAL REPRESSOR OF EMRAB OPERON"/>
    <property type="match status" value="1"/>
</dbReference>
<dbReference type="PANTHER" id="PTHR42756">
    <property type="entry name" value="TRANSCRIPTIONAL REGULATOR, MARR"/>
    <property type="match status" value="1"/>
</dbReference>
<dbReference type="InterPro" id="IPR036390">
    <property type="entry name" value="WH_DNA-bd_sf"/>
</dbReference>
<organism evidence="5 6">
    <name type="scientific">Clostridium beijerinckii</name>
    <name type="common">Clostridium MP</name>
    <dbReference type="NCBI Taxonomy" id="1520"/>
    <lineage>
        <taxon>Bacteria</taxon>
        <taxon>Bacillati</taxon>
        <taxon>Bacillota</taxon>
        <taxon>Clostridia</taxon>
        <taxon>Eubacteriales</taxon>
        <taxon>Clostridiaceae</taxon>
        <taxon>Clostridium</taxon>
    </lineage>
</organism>
<keyword evidence="3" id="KW-0804">Transcription</keyword>
<gene>
    <name evidence="5" type="ORF">LF65_03660</name>
</gene>
<keyword evidence="2" id="KW-0238">DNA-binding</keyword>
<dbReference type="GO" id="GO:0003700">
    <property type="term" value="F:DNA-binding transcription factor activity"/>
    <property type="evidence" value="ECO:0007669"/>
    <property type="project" value="InterPro"/>
</dbReference>
<protein>
    <recommendedName>
        <fullName evidence="4">HTH marR-type domain-containing protein</fullName>
    </recommendedName>
</protein>
<feature type="domain" description="HTH marR-type" evidence="4">
    <location>
        <begin position="3"/>
        <end position="142"/>
    </location>
</feature>
<accession>A0A0B5QPN2</accession>
<dbReference type="InterPro" id="IPR000835">
    <property type="entry name" value="HTH_MarR-typ"/>
</dbReference>
<reference evidence="6" key="1">
    <citation type="submission" date="2014-12" db="EMBL/GenBank/DDBJ databases">
        <title>Genome sequence of Clostridium beijerinckii strain 59B.</title>
        <authorList>
            <person name="Little G.T."/>
            <person name="Minton N.P."/>
        </authorList>
    </citation>
    <scope>NUCLEOTIDE SEQUENCE [LARGE SCALE GENOMIC DNA]</scope>
    <source>
        <strain evidence="6">59B</strain>
    </source>
</reference>
<proteinExistence type="predicted"/>
<dbReference type="Pfam" id="PF12802">
    <property type="entry name" value="MarR_2"/>
    <property type="match status" value="1"/>
</dbReference>
<evidence type="ECO:0000313" key="6">
    <source>
        <dbReference type="Proteomes" id="UP000031866"/>
    </source>
</evidence>
<dbReference type="PROSITE" id="PS50995">
    <property type="entry name" value="HTH_MARR_2"/>
    <property type="match status" value="1"/>
</dbReference>
<dbReference type="KEGG" id="cbei:LF65_03660"/>
<evidence type="ECO:0000256" key="3">
    <source>
        <dbReference type="ARBA" id="ARBA00023163"/>
    </source>
</evidence>
<evidence type="ECO:0000259" key="4">
    <source>
        <dbReference type="PROSITE" id="PS50995"/>
    </source>
</evidence>
<dbReference type="Gene3D" id="1.10.10.10">
    <property type="entry name" value="Winged helix-like DNA-binding domain superfamily/Winged helix DNA-binding domain"/>
    <property type="match status" value="1"/>
</dbReference>
<evidence type="ECO:0000313" key="5">
    <source>
        <dbReference type="EMBL" id="AJH00217.1"/>
    </source>
</evidence>
<dbReference type="OrthoDB" id="166070at2"/>
<dbReference type="SUPFAM" id="SSF46785">
    <property type="entry name" value="Winged helix' DNA-binding domain"/>
    <property type="match status" value="1"/>
</dbReference>
<evidence type="ECO:0000256" key="1">
    <source>
        <dbReference type="ARBA" id="ARBA00023015"/>
    </source>
</evidence>
<sequence length="149" mass="17222">MQNDEMLLMIREFSNVLNEFNSKAFKFIDEQLNKTGLGRTHFEILHALVDGKELPMSDLSEILHVTKPNITVLIDKLTKLNYVERISSSSDRRVFLIRLTDDGKKFLEESAAELIKSSVCILNNFTNEDMELIKQTTQTLKDLIIKFNK</sequence>
<dbReference type="EMBL" id="CP010086">
    <property type="protein sequence ID" value="AJH00217.1"/>
    <property type="molecule type" value="Genomic_DNA"/>
</dbReference>